<dbReference type="AlphaFoldDB" id="A0A6L6PW54"/>
<evidence type="ECO:0000256" key="4">
    <source>
        <dbReference type="ARBA" id="ARBA00023163"/>
    </source>
</evidence>
<dbReference type="Pfam" id="PF00126">
    <property type="entry name" value="HTH_1"/>
    <property type="match status" value="1"/>
</dbReference>
<dbReference type="GO" id="GO:0003700">
    <property type="term" value="F:DNA-binding transcription factor activity"/>
    <property type="evidence" value="ECO:0007669"/>
    <property type="project" value="InterPro"/>
</dbReference>
<proteinExistence type="inferred from homology"/>
<dbReference type="PRINTS" id="PR00039">
    <property type="entry name" value="HTHLYSR"/>
</dbReference>
<organism evidence="6 7">
    <name type="scientific">Pseudoduganella ginsengisoli</name>
    <dbReference type="NCBI Taxonomy" id="1462440"/>
    <lineage>
        <taxon>Bacteria</taxon>
        <taxon>Pseudomonadati</taxon>
        <taxon>Pseudomonadota</taxon>
        <taxon>Betaproteobacteria</taxon>
        <taxon>Burkholderiales</taxon>
        <taxon>Oxalobacteraceae</taxon>
        <taxon>Telluria group</taxon>
        <taxon>Pseudoduganella</taxon>
    </lineage>
</organism>
<keyword evidence="4" id="KW-0804">Transcription</keyword>
<dbReference type="InterPro" id="IPR036390">
    <property type="entry name" value="WH_DNA-bd_sf"/>
</dbReference>
<gene>
    <name evidence="6" type="ORF">GM668_06740</name>
</gene>
<dbReference type="InterPro" id="IPR050389">
    <property type="entry name" value="LysR-type_TF"/>
</dbReference>
<evidence type="ECO:0000256" key="1">
    <source>
        <dbReference type="ARBA" id="ARBA00009437"/>
    </source>
</evidence>
<evidence type="ECO:0000256" key="2">
    <source>
        <dbReference type="ARBA" id="ARBA00023015"/>
    </source>
</evidence>
<evidence type="ECO:0000259" key="5">
    <source>
        <dbReference type="PROSITE" id="PS50931"/>
    </source>
</evidence>
<dbReference type="Proteomes" id="UP000484015">
    <property type="component" value="Unassembled WGS sequence"/>
</dbReference>
<dbReference type="PANTHER" id="PTHR30118:SF15">
    <property type="entry name" value="TRANSCRIPTIONAL REGULATORY PROTEIN"/>
    <property type="match status" value="1"/>
</dbReference>
<dbReference type="PROSITE" id="PS50931">
    <property type="entry name" value="HTH_LYSR"/>
    <property type="match status" value="1"/>
</dbReference>
<comment type="caution">
    <text evidence="6">The sequence shown here is derived from an EMBL/GenBank/DDBJ whole genome shotgun (WGS) entry which is preliminary data.</text>
</comment>
<dbReference type="SUPFAM" id="SSF46785">
    <property type="entry name" value="Winged helix' DNA-binding domain"/>
    <property type="match status" value="1"/>
</dbReference>
<dbReference type="Gene3D" id="3.40.190.10">
    <property type="entry name" value="Periplasmic binding protein-like II"/>
    <property type="match status" value="2"/>
</dbReference>
<dbReference type="InterPro" id="IPR005119">
    <property type="entry name" value="LysR_subst-bd"/>
</dbReference>
<dbReference type="Gene3D" id="1.10.10.10">
    <property type="entry name" value="Winged helix-like DNA-binding domain superfamily/Winged helix DNA-binding domain"/>
    <property type="match status" value="1"/>
</dbReference>
<name>A0A6L6PW54_9BURK</name>
<reference evidence="6 7" key="1">
    <citation type="submission" date="2019-11" db="EMBL/GenBank/DDBJ databases">
        <title>Type strains purchased from KCTC, JCM and DSMZ.</title>
        <authorList>
            <person name="Lu H."/>
        </authorList>
    </citation>
    <scope>NUCLEOTIDE SEQUENCE [LARGE SCALE GENOMIC DNA]</scope>
    <source>
        <strain evidence="6 7">KCTC 42409</strain>
    </source>
</reference>
<sequence length="303" mass="34078">MHISKVDLNLFVVFDAIYTERSLTRASQKMNLTQPAISHALGRLRLLLDDPLFERQGHEMVPTPLARNIVGQVRSALRGLELTVNSAERFDPATSERTFTLAMRDVVEPNLLPPLMAAIAAQAPLVGVNVLRMARTELESELAAGTVDAGIDVLLPLSDHIRTLRLPPDETVVFARRGHPHVQDALDLDLYLRQQHIQVSARRSGPSLEDVELSRRGLQRRIRMRCQHYYTACSVVSQTDFLLTMPARYGHVLNQQFNHQVLPLPLALPAIDNHLYWHANVEHDPAHMWLRARIAEVIAALPA</sequence>
<dbReference type="RefSeq" id="WP_155438193.1">
    <property type="nucleotide sequence ID" value="NZ_WNLA01000003.1"/>
</dbReference>
<protein>
    <submittedName>
        <fullName evidence="6">LysR family transcriptional regulator</fullName>
    </submittedName>
</protein>
<dbReference type="EMBL" id="WNLA01000003">
    <property type="protein sequence ID" value="MTW01783.1"/>
    <property type="molecule type" value="Genomic_DNA"/>
</dbReference>
<feature type="domain" description="HTH lysR-type" evidence="5">
    <location>
        <begin position="6"/>
        <end position="63"/>
    </location>
</feature>
<dbReference type="PANTHER" id="PTHR30118">
    <property type="entry name" value="HTH-TYPE TRANSCRIPTIONAL REGULATOR LEUO-RELATED"/>
    <property type="match status" value="1"/>
</dbReference>
<dbReference type="InterPro" id="IPR000847">
    <property type="entry name" value="LysR_HTH_N"/>
</dbReference>
<accession>A0A6L6PW54</accession>
<keyword evidence="7" id="KW-1185">Reference proteome</keyword>
<keyword evidence="3" id="KW-0238">DNA-binding</keyword>
<dbReference type="OrthoDB" id="5495633at2"/>
<evidence type="ECO:0000313" key="6">
    <source>
        <dbReference type="EMBL" id="MTW01783.1"/>
    </source>
</evidence>
<dbReference type="SUPFAM" id="SSF53850">
    <property type="entry name" value="Periplasmic binding protein-like II"/>
    <property type="match status" value="1"/>
</dbReference>
<dbReference type="GO" id="GO:0003677">
    <property type="term" value="F:DNA binding"/>
    <property type="evidence" value="ECO:0007669"/>
    <property type="project" value="UniProtKB-KW"/>
</dbReference>
<dbReference type="InterPro" id="IPR037402">
    <property type="entry name" value="YidZ_PBP2"/>
</dbReference>
<dbReference type="CDD" id="cd08417">
    <property type="entry name" value="PBP2_Nitroaromatics_like"/>
    <property type="match status" value="1"/>
</dbReference>
<dbReference type="InterPro" id="IPR036388">
    <property type="entry name" value="WH-like_DNA-bd_sf"/>
</dbReference>
<comment type="similarity">
    <text evidence="1">Belongs to the LysR transcriptional regulatory family.</text>
</comment>
<evidence type="ECO:0000313" key="7">
    <source>
        <dbReference type="Proteomes" id="UP000484015"/>
    </source>
</evidence>
<evidence type="ECO:0000256" key="3">
    <source>
        <dbReference type="ARBA" id="ARBA00023125"/>
    </source>
</evidence>
<dbReference type="Pfam" id="PF03466">
    <property type="entry name" value="LysR_substrate"/>
    <property type="match status" value="1"/>
</dbReference>
<keyword evidence="2" id="KW-0805">Transcription regulation</keyword>